<gene>
    <name evidence="1" type="ORF">Daus18300_009190</name>
</gene>
<name>A0ABR3WEZ3_9PEZI</name>
<keyword evidence="2" id="KW-1185">Reference proteome</keyword>
<evidence type="ECO:0000313" key="2">
    <source>
        <dbReference type="Proteomes" id="UP001583177"/>
    </source>
</evidence>
<accession>A0ABR3WEZ3</accession>
<proteinExistence type="predicted"/>
<organism evidence="1 2">
    <name type="scientific">Diaporthe australafricana</name>
    <dbReference type="NCBI Taxonomy" id="127596"/>
    <lineage>
        <taxon>Eukaryota</taxon>
        <taxon>Fungi</taxon>
        <taxon>Dikarya</taxon>
        <taxon>Ascomycota</taxon>
        <taxon>Pezizomycotina</taxon>
        <taxon>Sordariomycetes</taxon>
        <taxon>Sordariomycetidae</taxon>
        <taxon>Diaporthales</taxon>
        <taxon>Diaporthaceae</taxon>
        <taxon>Diaporthe</taxon>
    </lineage>
</organism>
<evidence type="ECO:0000313" key="1">
    <source>
        <dbReference type="EMBL" id="KAL1860417.1"/>
    </source>
</evidence>
<dbReference type="Proteomes" id="UP001583177">
    <property type="component" value="Unassembled WGS sequence"/>
</dbReference>
<reference evidence="1 2" key="1">
    <citation type="journal article" date="2024" name="IMA Fungus">
        <title>IMA Genome - F19 : A genome assembly and annotation guide to empower mycologists, including annotated draft genome sequences of Ceratocystis pirilliformis, Diaporthe australafricana, Fusarium ophioides, Paecilomyces lecythidis, and Sporothrix stenoceras.</title>
        <authorList>
            <person name="Aylward J."/>
            <person name="Wilson A.M."/>
            <person name="Visagie C.M."/>
            <person name="Spraker J."/>
            <person name="Barnes I."/>
            <person name="Buitendag C."/>
            <person name="Ceriani C."/>
            <person name="Del Mar Angel L."/>
            <person name="du Plessis D."/>
            <person name="Fuchs T."/>
            <person name="Gasser K."/>
            <person name="Kramer D."/>
            <person name="Li W."/>
            <person name="Munsamy K."/>
            <person name="Piso A."/>
            <person name="Price J.L."/>
            <person name="Sonnekus B."/>
            <person name="Thomas C."/>
            <person name="van der Nest A."/>
            <person name="van Dijk A."/>
            <person name="van Heerden A."/>
            <person name="van Vuuren N."/>
            <person name="Yilmaz N."/>
            <person name="Duong T.A."/>
            <person name="van der Merwe N.A."/>
            <person name="Wingfield M.J."/>
            <person name="Wingfield B.D."/>
        </authorList>
    </citation>
    <scope>NUCLEOTIDE SEQUENCE [LARGE SCALE GENOMIC DNA]</scope>
    <source>
        <strain evidence="1 2">CMW 18300</strain>
    </source>
</reference>
<feature type="non-terminal residue" evidence="1">
    <location>
        <position position="209"/>
    </location>
</feature>
<dbReference type="EMBL" id="JAWRVE010000092">
    <property type="protein sequence ID" value="KAL1860417.1"/>
    <property type="molecule type" value="Genomic_DNA"/>
</dbReference>
<sequence length="209" mass="23815">MALGFGPRGPHVRKTHLNPFMDHAAKPALTVFESSSPLPFLYSYSIYFTHQDVSPGHCHAAQLYQNITQSPLYDSNDVEFRLDLYFVPNSSQNDCMSHYRAEKRARGSYQQQIDAVGRDERPSDCSDKLPGLVPSYVHDKFRHRYHSLIYICDEADWRSGDQTFTCVEFDPVSREAYEKHSKDPGDHREPDVLPDTCVKVEALSESSPG</sequence>
<comment type="caution">
    <text evidence="1">The sequence shown here is derived from an EMBL/GenBank/DDBJ whole genome shotgun (WGS) entry which is preliminary data.</text>
</comment>
<protein>
    <submittedName>
        <fullName evidence="1">Uncharacterized protein</fullName>
    </submittedName>
</protein>